<name>A0A9Q3ZTH6_PSESX</name>
<evidence type="ECO:0000313" key="2">
    <source>
        <dbReference type="EMBL" id="MCF5062305.1"/>
    </source>
</evidence>
<dbReference type="InterPro" id="IPR016181">
    <property type="entry name" value="Acyl_CoA_acyltransferase"/>
</dbReference>
<organism evidence="2 3">
    <name type="scientific">Pseudomonas syringae</name>
    <dbReference type="NCBI Taxonomy" id="317"/>
    <lineage>
        <taxon>Bacteria</taxon>
        <taxon>Pseudomonadati</taxon>
        <taxon>Pseudomonadota</taxon>
        <taxon>Gammaproteobacteria</taxon>
        <taxon>Pseudomonadales</taxon>
        <taxon>Pseudomonadaceae</taxon>
        <taxon>Pseudomonas</taxon>
    </lineage>
</organism>
<dbReference type="PANTHER" id="PTHR43610:SF1">
    <property type="entry name" value="N-ACETYLTRANSFERASE DOMAIN-CONTAINING PROTEIN"/>
    <property type="match status" value="1"/>
</dbReference>
<dbReference type="Gene3D" id="3.40.630.30">
    <property type="match status" value="1"/>
</dbReference>
<protein>
    <submittedName>
        <fullName evidence="2">GNAT family N-acetyltransferase</fullName>
    </submittedName>
</protein>
<dbReference type="AlphaFoldDB" id="A0A9Q3ZTH6"/>
<reference evidence="2" key="1">
    <citation type="submission" date="2019-11" db="EMBL/GenBank/DDBJ databases">
        <title>Epiphytic Pseudomonas syringae from cherry orchards.</title>
        <authorList>
            <person name="Hulin M.T."/>
        </authorList>
    </citation>
    <scope>NUCLEOTIDE SEQUENCE</scope>
    <source>
        <strain evidence="2">PA-6-9A</strain>
    </source>
</reference>
<comment type="caution">
    <text evidence="2">The sequence shown here is derived from an EMBL/GenBank/DDBJ whole genome shotgun (WGS) entry which is preliminary data.</text>
</comment>
<dbReference type="PROSITE" id="PS51186">
    <property type="entry name" value="GNAT"/>
    <property type="match status" value="1"/>
</dbReference>
<dbReference type="PANTHER" id="PTHR43610">
    <property type="entry name" value="BLL6696 PROTEIN"/>
    <property type="match status" value="1"/>
</dbReference>
<dbReference type="InterPro" id="IPR000182">
    <property type="entry name" value="GNAT_dom"/>
</dbReference>
<evidence type="ECO:0000259" key="1">
    <source>
        <dbReference type="PROSITE" id="PS51186"/>
    </source>
</evidence>
<dbReference type="Proteomes" id="UP000814207">
    <property type="component" value="Unassembled WGS sequence"/>
</dbReference>
<dbReference type="EMBL" id="WKEU01000011">
    <property type="protein sequence ID" value="MCF5062305.1"/>
    <property type="molecule type" value="Genomic_DNA"/>
</dbReference>
<dbReference type="GO" id="GO:0016747">
    <property type="term" value="F:acyltransferase activity, transferring groups other than amino-acyl groups"/>
    <property type="evidence" value="ECO:0007669"/>
    <property type="project" value="InterPro"/>
</dbReference>
<dbReference type="Pfam" id="PF13302">
    <property type="entry name" value="Acetyltransf_3"/>
    <property type="match status" value="1"/>
</dbReference>
<dbReference type="SUPFAM" id="SSF55729">
    <property type="entry name" value="Acyl-CoA N-acyltransferases (Nat)"/>
    <property type="match status" value="1"/>
</dbReference>
<sequence length="192" mass="21345">MTLITLTGTTVELHPLQPEHKAALLEAAADGELWNLKVTHVPGPDTVDAYIETAIAGREAGSVIPFVIVRKGTGQVVGSTRFWKVDRVNRKLEIGHTWLAQSTQKTAINTQAKLLLLTYAFDVLDCVRVQFTTDELNEKSRAAILRLGAVQEGIVRHERIMPDGRKRNSVRFSIIDSEWPQVNAALQAKLQR</sequence>
<gene>
    <name evidence="2" type="ORF">GIW73_04995</name>
</gene>
<feature type="domain" description="N-acetyltransferase" evidence="1">
    <location>
        <begin position="11"/>
        <end position="171"/>
    </location>
</feature>
<accession>A0A9Q3ZTH6</accession>
<evidence type="ECO:0000313" key="3">
    <source>
        <dbReference type="Proteomes" id="UP000814207"/>
    </source>
</evidence>
<proteinExistence type="predicted"/>